<protein>
    <recommendedName>
        <fullName evidence="6">NADH:ubiquinone oxidoreductase intermediate-associated protein 30 domain-containing protein</fullName>
    </recommendedName>
</protein>
<dbReference type="AlphaFoldDB" id="A0A7S3EEG2"/>
<organism evidence="7">
    <name type="scientific">Rhodosorus marinus</name>
    <dbReference type="NCBI Taxonomy" id="101924"/>
    <lineage>
        <taxon>Eukaryota</taxon>
        <taxon>Rhodophyta</taxon>
        <taxon>Stylonematophyceae</taxon>
        <taxon>Stylonematales</taxon>
        <taxon>Stylonemataceae</taxon>
        <taxon>Rhodosorus</taxon>
    </lineage>
</organism>
<dbReference type="Pfam" id="PF08547">
    <property type="entry name" value="CIA30"/>
    <property type="match status" value="1"/>
</dbReference>
<evidence type="ECO:0000259" key="6">
    <source>
        <dbReference type="Pfam" id="PF08547"/>
    </source>
</evidence>
<feature type="domain" description="NADH:ubiquinone oxidoreductase intermediate-associated protein 30" evidence="6">
    <location>
        <begin position="63"/>
        <end position="231"/>
    </location>
</feature>
<comment type="similarity">
    <text evidence="2">Belongs to the CIA30 family.</text>
</comment>
<feature type="region of interest" description="Disordered" evidence="5">
    <location>
        <begin position="363"/>
        <end position="428"/>
    </location>
</feature>
<proteinExistence type="inferred from homology"/>
<comment type="subcellular location">
    <subcellularLocation>
        <location evidence="1">Mitochondrion</location>
    </subcellularLocation>
</comment>
<dbReference type="GO" id="GO:0005739">
    <property type="term" value="C:mitochondrion"/>
    <property type="evidence" value="ECO:0007669"/>
    <property type="project" value="UniProtKB-SubCell"/>
</dbReference>
<name>A0A7S3EEG2_9RHOD</name>
<dbReference type="GO" id="GO:0032981">
    <property type="term" value="P:mitochondrial respiratory chain complex I assembly"/>
    <property type="evidence" value="ECO:0007669"/>
    <property type="project" value="TreeGrafter"/>
</dbReference>
<evidence type="ECO:0000256" key="2">
    <source>
        <dbReference type="ARBA" id="ARBA00007884"/>
    </source>
</evidence>
<evidence type="ECO:0000256" key="3">
    <source>
        <dbReference type="ARBA" id="ARBA00023128"/>
    </source>
</evidence>
<dbReference type="PANTHER" id="PTHR13194">
    <property type="entry name" value="COMPLEX I INTERMEDIATE-ASSOCIATED PROTEIN 30"/>
    <property type="match status" value="1"/>
</dbReference>
<sequence length="428" mass="48851">MASGVSLATRYEFLKARRAFLREPAGGRLRTDRRPLVQFGWIKEDLKGPDFWLFDAMKRGFPNVWRVESDSSLGGKSVAEMSLPKPFNKGTAKFEGKIDFAITEELKRNVYAYPGEEKYARSGYAVMYFEEFLDLDGTTAFILRLRSSEMRKWYLNITTHSYFDSETGSLYQFPFETAGGNKWEEHRIPYANFMQSTFGMLSGQFVHPNIKDIISMGIMTKGPSGEFDLEVEKIDVTRDPAEDMFLRTNSPTTSVHPFAPDEQLSFPHHNVLRYREHTRDEDVIYGKRMDALESPFAWAPKRISQIEGARKRLGLEQLLDKELWEYAGYEKPELVEPLWHDHTMRDEEGDIWMDLRSPDLGDFAPKARDEMTKKPGAGVAQNAADKDPVHGQGENTSLRRSEVKLLSAGSSSNLPILDGKAGEETTRD</sequence>
<dbReference type="EMBL" id="HBHW01022114">
    <property type="protein sequence ID" value="CAE0048924.1"/>
    <property type="molecule type" value="Transcribed_RNA"/>
</dbReference>
<dbReference type="GO" id="GO:0006120">
    <property type="term" value="P:mitochondrial electron transport, NADH to ubiquinone"/>
    <property type="evidence" value="ECO:0007669"/>
    <property type="project" value="TreeGrafter"/>
</dbReference>
<dbReference type="SUPFAM" id="SSF49785">
    <property type="entry name" value="Galactose-binding domain-like"/>
    <property type="match status" value="1"/>
</dbReference>
<evidence type="ECO:0000313" key="7">
    <source>
        <dbReference type="EMBL" id="CAE0048924.1"/>
    </source>
</evidence>
<dbReference type="InterPro" id="IPR013857">
    <property type="entry name" value="NADH-UbQ_OxRdtase-assoc_prot30"/>
</dbReference>
<dbReference type="InterPro" id="IPR008979">
    <property type="entry name" value="Galactose-bd-like_sf"/>
</dbReference>
<dbReference type="PANTHER" id="PTHR13194:SF18">
    <property type="entry name" value="COMPLEX I INTERMEDIATE-ASSOCIATED PROTEIN 30, MITOCHONDRIAL"/>
    <property type="match status" value="1"/>
</dbReference>
<keyword evidence="3" id="KW-0496">Mitochondrion</keyword>
<evidence type="ECO:0000256" key="4">
    <source>
        <dbReference type="ARBA" id="ARBA00023186"/>
    </source>
</evidence>
<reference evidence="7" key="1">
    <citation type="submission" date="2021-01" db="EMBL/GenBank/DDBJ databases">
        <authorList>
            <person name="Corre E."/>
            <person name="Pelletier E."/>
            <person name="Niang G."/>
            <person name="Scheremetjew M."/>
            <person name="Finn R."/>
            <person name="Kale V."/>
            <person name="Holt S."/>
            <person name="Cochrane G."/>
            <person name="Meng A."/>
            <person name="Brown T."/>
            <person name="Cohen L."/>
        </authorList>
    </citation>
    <scope>NUCLEOTIDE SEQUENCE</scope>
    <source>
        <strain evidence="7">CCMP 769</strain>
    </source>
</reference>
<accession>A0A7S3EEG2</accession>
<gene>
    <name evidence="7" type="ORF">RMAR00112_LOCUS16921</name>
</gene>
<dbReference type="GO" id="GO:0051082">
    <property type="term" value="F:unfolded protein binding"/>
    <property type="evidence" value="ECO:0007669"/>
    <property type="project" value="TreeGrafter"/>
</dbReference>
<keyword evidence="4" id="KW-0143">Chaperone</keyword>
<evidence type="ECO:0000256" key="1">
    <source>
        <dbReference type="ARBA" id="ARBA00004173"/>
    </source>
</evidence>
<dbReference type="InterPro" id="IPR039131">
    <property type="entry name" value="NDUFAF1"/>
</dbReference>
<evidence type="ECO:0000256" key="5">
    <source>
        <dbReference type="SAM" id="MobiDB-lite"/>
    </source>
</evidence>